<feature type="region of interest" description="Disordered" evidence="1">
    <location>
        <begin position="638"/>
        <end position="659"/>
    </location>
</feature>
<evidence type="ECO:0000313" key="2">
    <source>
        <dbReference type="EMBL" id="KAG2373124.1"/>
    </source>
</evidence>
<dbReference type="EMBL" id="PYSW02000060">
    <property type="protein sequence ID" value="KAG2373124.1"/>
    <property type="molecule type" value="Genomic_DNA"/>
</dbReference>
<evidence type="ECO:0000256" key="1">
    <source>
        <dbReference type="SAM" id="MobiDB-lite"/>
    </source>
</evidence>
<organism evidence="2 3">
    <name type="scientific">Naegleria lovaniensis</name>
    <name type="common">Amoeba</name>
    <dbReference type="NCBI Taxonomy" id="51637"/>
    <lineage>
        <taxon>Eukaryota</taxon>
        <taxon>Discoba</taxon>
        <taxon>Heterolobosea</taxon>
        <taxon>Tetramitia</taxon>
        <taxon>Eutetramitia</taxon>
        <taxon>Vahlkampfiidae</taxon>
        <taxon>Naegleria</taxon>
    </lineage>
</organism>
<accession>A0AA88GEH3</accession>
<gene>
    <name evidence="2" type="ORF">C9374_012856</name>
</gene>
<feature type="region of interest" description="Disordered" evidence="1">
    <location>
        <begin position="709"/>
        <end position="743"/>
    </location>
</feature>
<protein>
    <submittedName>
        <fullName evidence="2">Uncharacterized protein</fullName>
    </submittedName>
</protein>
<dbReference type="AlphaFoldDB" id="A0AA88GEH3"/>
<proteinExistence type="predicted"/>
<feature type="compositionally biased region" description="Polar residues" evidence="1">
    <location>
        <begin position="174"/>
        <end position="183"/>
    </location>
</feature>
<feature type="compositionally biased region" description="Polar residues" evidence="1">
    <location>
        <begin position="336"/>
        <end position="352"/>
    </location>
</feature>
<feature type="region of interest" description="Disordered" evidence="1">
    <location>
        <begin position="174"/>
        <end position="194"/>
    </location>
</feature>
<reference evidence="2 3" key="1">
    <citation type="journal article" date="2018" name="BMC Genomics">
        <title>The genome of Naegleria lovaniensis, the basis for a comparative approach to unravel pathogenicity factors of the human pathogenic amoeba N. fowleri.</title>
        <authorList>
            <person name="Liechti N."/>
            <person name="Schurch N."/>
            <person name="Bruggmann R."/>
            <person name="Wittwer M."/>
        </authorList>
    </citation>
    <scope>NUCLEOTIDE SEQUENCE [LARGE SCALE GENOMIC DNA]</scope>
    <source>
        <strain evidence="2 3">ATCC 30569</strain>
    </source>
</reference>
<feature type="compositionally biased region" description="Polar residues" evidence="1">
    <location>
        <begin position="396"/>
        <end position="410"/>
    </location>
</feature>
<dbReference type="Proteomes" id="UP000816034">
    <property type="component" value="Unassembled WGS sequence"/>
</dbReference>
<feature type="compositionally biased region" description="Polar residues" evidence="1">
    <location>
        <begin position="1"/>
        <end position="23"/>
    </location>
</feature>
<comment type="caution">
    <text evidence="2">The sequence shown here is derived from an EMBL/GenBank/DDBJ whole genome shotgun (WGS) entry which is preliminary data.</text>
</comment>
<evidence type="ECO:0000313" key="3">
    <source>
        <dbReference type="Proteomes" id="UP000816034"/>
    </source>
</evidence>
<dbReference type="GeneID" id="68105310"/>
<dbReference type="RefSeq" id="XP_044542298.1">
    <property type="nucleotide sequence ID" value="XM_044688668.1"/>
</dbReference>
<feature type="compositionally biased region" description="Low complexity" evidence="1">
    <location>
        <begin position="638"/>
        <end position="653"/>
    </location>
</feature>
<feature type="compositionally biased region" description="Basic and acidic residues" evidence="1">
    <location>
        <begin position="727"/>
        <end position="743"/>
    </location>
</feature>
<feature type="region of interest" description="Disordered" evidence="1">
    <location>
        <begin position="315"/>
        <end position="416"/>
    </location>
</feature>
<feature type="compositionally biased region" description="Basic residues" evidence="1">
    <location>
        <begin position="319"/>
        <end position="328"/>
    </location>
</feature>
<feature type="compositionally biased region" description="Polar residues" evidence="1">
    <location>
        <begin position="242"/>
        <end position="256"/>
    </location>
</feature>
<feature type="region of interest" description="Disordered" evidence="1">
    <location>
        <begin position="1"/>
        <end position="33"/>
    </location>
</feature>
<feature type="compositionally biased region" description="Basic residues" evidence="1">
    <location>
        <begin position="356"/>
        <end position="375"/>
    </location>
</feature>
<feature type="region of interest" description="Disordered" evidence="1">
    <location>
        <begin position="50"/>
        <end position="72"/>
    </location>
</feature>
<name>A0AA88GEH3_NAELO</name>
<keyword evidence="3" id="KW-1185">Reference proteome</keyword>
<sequence length="743" mass="80188">MNPIQATSLKFPQETTPNNTMEKSPSDHHSSTQPQVFNIATNSYVFSNGHQQGDSMLVSSPPPSCSSSSSQPPGFTFVDMTRDVAFKIKYEGHKCLKVNKQFRNNETFQNNFFIFKSGNEQTPNGEAMLMDGNSVGDMMITENSQDAITTPHSSGNHHSFETVMKPIDFTHCNPSTNSMSSPIRHSGPSHRGRRASVCSMENHSHLSSGTTTTPTVTPTTSTASNCFFHFQTTPIHPHGKSLDTSVSSQLDSSHSPNGKGKIARATARRRKSTIGFVDISSSSSVVGAAEKPPSLSSTTSQAALLNEVEQLDINQTVQSKKKKKRRNSKSAPADETSPTATALNSGTSAATENNGKKKRKRGSSSNSKKRNSKKNHSPELNAAQNTTMDPSLMNGEDSNTVSGPLTSDSSPHAIPALLTPPDMNSFNQLLIYAALNQYLQQQPEVGHELIKHLAVLNCQPLAGQAVQTPQSQPSSSNNNNSYECDLNFDEIDQLLDGFPQLTDPNPPTNTDQSTTANVNDGRLLLASTSTTNQQQDLNNTDITMTVVDPVTLQVQNHDQDGSSQQHTLLMMPQDNTNQQVDASSTTLAASDDLNVLDSTHQSSAASPLTGEFLLDPNFEWNCMDSGRGEFNDTFAVDGSSSHSGLASHSEGGSCASTHNNTSSMLDDTFENMLLSPCSDVSSGQLPIKDHDSLQNSFYPFQNQANSPLFASSASSASSNKQEQSPDVARRAEYSAVFKEHIDQ</sequence>
<feature type="region of interest" description="Disordered" evidence="1">
    <location>
        <begin position="238"/>
        <end position="270"/>
    </location>
</feature>